<organism evidence="1 2">
    <name type="scientific">Effusibacillus lacus</name>
    <dbReference type="NCBI Taxonomy" id="1348429"/>
    <lineage>
        <taxon>Bacteria</taxon>
        <taxon>Bacillati</taxon>
        <taxon>Bacillota</taxon>
        <taxon>Bacilli</taxon>
        <taxon>Bacillales</taxon>
        <taxon>Alicyclobacillaceae</taxon>
        <taxon>Effusibacillus</taxon>
    </lineage>
</organism>
<dbReference type="EMBL" id="BDUF01000097">
    <property type="protein sequence ID" value="GAX91457.1"/>
    <property type="molecule type" value="Genomic_DNA"/>
</dbReference>
<name>A0A292YK21_9BACL</name>
<comment type="caution">
    <text evidence="1">The sequence shown here is derived from an EMBL/GenBank/DDBJ whole genome shotgun (WGS) entry which is preliminary data.</text>
</comment>
<keyword evidence="2" id="KW-1185">Reference proteome</keyword>
<evidence type="ECO:0008006" key="3">
    <source>
        <dbReference type="Google" id="ProtNLM"/>
    </source>
</evidence>
<proteinExistence type="predicted"/>
<dbReference type="AlphaFoldDB" id="A0A292YK21"/>
<evidence type="ECO:0000313" key="2">
    <source>
        <dbReference type="Proteomes" id="UP000217785"/>
    </source>
</evidence>
<dbReference type="RefSeq" id="WP_096183280.1">
    <property type="nucleotide sequence ID" value="NZ_BDUF01000097.1"/>
</dbReference>
<reference evidence="2" key="1">
    <citation type="submission" date="2017-07" db="EMBL/GenBank/DDBJ databases">
        <title>Draft genome sequence of Effusibacillus lacus strain skLN1.</title>
        <authorList>
            <person name="Watanabe M."/>
            <person name="Kojima H."/>
            <person name="Fukui M."/>
        </authorList>
    </citation>
    <scope>NUCLEOTIDE SEQUENCE [LARGE SCALE GENOMIC DNA]</scope>
    <source>
        <strain evidence="2">skLN1</strain>
    </source>
</reference>
<gene>
    <name evidence="1" type="ORF">EFBL_3126</name>
</gene>
<sequence length="139" mass="16257">MTRSLVERCREVIDFLNEKTAERLAHAEALLKARGKERLLHAIPFLQAELLMHQEVRTLWPYLLVIPESEEARYFCEKYNCKLDELGQVLQARIQEMNRFLDVIEKKLQKTYPPGSFWGAIRDELLAKICGEARKVLEG</sequence>
<dbReference type="Proteomes" id="UP000217785">
    <property type="component" value="Unassembled WGS sequence"/>
</dbReference>
<accession>A0A292YK21</accession>
<protein>
    <recommendedName>
        <fullName evidence="3">Hemerythrin-like domain-containing protein</fullName>
    </recommendedName>
</protein>
<evidence type="ECO:0000313" key="1">
    <source>
        <dbReference type="EMBL" id="GAX91457.1"/>
    </source>
</evidence>
<dbReference type="OrthoDB" id="9894885at2"/>